<sequence>MPDHLHAVWTLPDGDSDYSIRWRNIKRAFTALIADNRRPVVSASRRYKNEQAIWQRRFWEHRIRDERDFVQHIDYIHYNPVKHGLVGRPVDWPFSSIHRYIGQGVLPENWGESPITLDSGIGWE</sequence>
<feature type="domain" description="Transposase IS200-like" evidence="1">
    <location>
        <begin position="1"/>
        <end position="79"/>
    </location>
</feature>
<evidence type="ECO:0000313" key="2">
    <source>
        <dbReference type="EMBL" id="TCV87004.1"/>
    </source>
</evidence>
<dbReference type="PANTHER" id="PTHR36966:SF1">
    <property type="entry name" value="REP-ASSOCIATED TYROSINE TRANSPOSASE"/>
    <property type="match status" value="1"/>
</dbReference>
<dbReference type="Proteomes" id="UP000295649">
    <property type="component" value="Unassembled WGS sequence"/>
</dbReference>
<dbReference type="InterPro" id="IPR036515">
    <property type="entry name" value="Transposase_17_sf"/>
</dbReference>
<comment type="caution">
    <text evidence="2">The sequence shown here is derived from an EMBL/GenBank/DDBJ whole genome shotgun (WGS) entry which is preliminary data.</text>
</comment>
<dbReference type="EMBL" id="SMCN01000003">
    <property type="protein sequence ID" value="TCV87004.1"/>
    <property type="molecule type" value="Genomic_DNA"/>
</dbReference>
<evidence type="ECO:0000259" key="1">
    <source>
        <dbReference type="SMART" id="SM01321"/>
    </source>
</evidence>
<evidence type="ECO:0000313" key="3">
    <source>
        <dbReference type="Proteomes" id="UP000295649"/>
    </source>
</evidence>
<keyword evidence="3" id="KW-1185">Reference proteome</keyword>
<accession>A0ABY2CU72</accession>
<dbReference type="NCBIfam" id="NF047646">
    <property type="entry name" value="REP_Tyr_transpos"/>
    <property type="match status" value="1"/>
</dbReference>
<name>A0ABY2CU72_METMH</name>
<proteinExistence type="predicted"/>
<dbReference type="SUPFAM" id="SSF143422">
    <property type="entry name" value="Transposase IS200-like"/>
    <property type="match status" value="1"/>
</dbReference>
<reference evidence="2 3" key="1">
    <citation type="submission" date="2019-03" db="EMBL/GenBank/DDBJ databases">
        <title>Systems level insights into methane cycling in arid and semi-arid ecosystems.</title>
        <authorList>
            <person name="Kalyuzhnaya M."/>
        </authorList>
    </citation>
    <scope>NUCLEOTIDE SEQUENCE [LARGE SCALE GENOMIC DNA]</scope>
    <source>
        <strain evidence="2 3">S-1</strain>
    </source>
</reference>
<organism evidence="2 3">
    <name type="scientific">Methylomonas methanica</name>
    <dbReference type="NCBI Taxonomy" id="421"/>
    <lineage>
        <taxon>Bacteria</taxon>
        <taxon>Pseudomonadati</taxon>
        <taxon>Pseudomonadota</taxon>
        <taxon>Gammaproteobacteria</taxon>
        <taxon>Methylococcales</taxon>
        <taxon>Methylococcaceae</taxon>
        <taxon>Methylomonas</taxon>
    </lineage>
</organism>
<dbReference type="InterPro" id="IPR052715">
    <property type="entry name" value="RAYT_transposase"/>
</dbReference>
<protein>
    <submittedName>
        <fullName evidence="2">Transposase</fullName>
    </submittedName>
</protein>
<dbReference type="SMART" id="SM01321">
    <property type="entry name" value="Y1_Tnp"/>
    <property type="match status" value="1"/>
</dbReference>
<dbReference type="InterPro" id="IPR002686">
    <property type="entry name" value="Transposase_17"/>
</dbReference>
<dbReference type="Gene3D" id="3.30.70.1290">
    <property type="entry name" value="Transposase IS200-like"/>
    <property type="match status" value="1"/>
</dbReference>
<gene>
    <name evidence="2" type="ORF">EDE11_103233</name>
</gene>
<dbReference type="PANTHER" id="PTHR36966">
    <property type="entry name" value="REP-ASSOCIATED TYROSINE TRANSPOSASE"/>
    <property type="match status" value="1"/>
</dbReference>